<keyword evidence="6" id="KW-1185">Reference proteome</keyword>
<dbReference type="KEGG" id="daf:Desaf_3366"/>
<dbReference type="GO" id="GO:0005829">
    <property type="term" value="C:cytosol"/>
    <property type="evidence" value="ECO:0007669"/>
    <property type="project" value="TreeGrafter"/>
</dbReference>
<dbReference type="Proteomes" id="UP000007844">
    <property type="component" value="Chromosome"/>
</dbReference>
<accession>F3YWS9</accession>
<dbReference type="SUPFAM" id="SSF47729">
    <property type="entry name" value="IHF-like DNA-binding proteins"/>
    <property type="match status" value="1"/>
</dbReference>
<dbReference type="STRING" id="690850.Desaf_3366"/>
<name>F3YWS9_DESAF</name>
<organism evidence="5 6">
    <name type="scientific">Desulfocurvibacter africanus subsp. africanus str. Walvis Bay</name>
    <dbReference type="NCBI Taxonomy" id="690850"/>
    <lineage>
        <taxon>Bacteria</taxon>
        <taxon>Pseudomonadati</taxon>
        <taxon>Thermodesulfobacteriota</taxon>
        <taxon>Desulfovibrionia</taxon>
        <taxon>Desulfovibrionales</taxon>
        <taxon>Desulfovibrionaceae</taxon>
        <taxon>Desulfocurvibacter</taxon>
    </lineage>
</organism>
<dbReference type="eggNOG" id="COG0776">
    <property type="taxonomic scope" value="Bacteria"/>
</dbReference>
<evidence type="ECO:0000256" key="1">
    <source>
        <dbReference type="ARBA" id="ARBA00010529"/>
    </source>
</evidence>
<dbReference type="Gene3D" id="4.10.520.10">
    <property type="entry name" value="IHF-like DNA-binding proteins"/>
    <property type="match status" value="1"/>
</dbReference>
<keyword evidence="2" id="KW-0226">DNA condensation</keyword>
<dbReference type="HOGENOM" id="CLU_1459061_0_0_7"/>
<dbReference type="EMBL" id="CP003221">
    <property type="protein sequence ID" value="EGJ51653.1"/>
    <property type="molecule type" value="Genomic_DNA"/>
</dbReference>
<evidence type="ECO:0000313" key="5">
    <source>
        <dbReference type="EMBL" id="EGJ51653.1"/>
    </source>
</evidence>
<keyword evidence="3 5" id="KW-0238">DNA-binding</keyword>
<dbReference type="InterPro" id="IPR000119">
    <property type="entry name" value="Hist_DNA-bd"/>
</dbReference>
<evidence type="ECO:0000313" key="6">
    <source>
        <dbReference type="Proteomes" id="UP000007844"/>
    </source>
</evidence>
<dbReference type="GO" id="GO:0030527">
    <property type="term" value="F:structural constituent of chromatin"/>
    <property type="evidence" value="ECO:0007669"/>
    <property type="project" value="InterPro"/>
</dbReference>
<evidence type="ECO:0000256" key="2">
    <source>
        <dbReference type="ARBA" id="ARBA00023067"/>
    </source>
</evidence>
<evidence type="ECO:0000256" key="4">
    <source>
        <dbReference type="RuleBase" id="RU003939"/>
    </source>
</evidence>
<dbReference type="AlphaFoldDB" id="F3YWS9"/>
<evidence type="ECO:0000256" key="3">
    <source>
        <dbReference type="ARBA" id="ARBA00023125"/>
    </source>
</evidence>
<dbReference type="GO" id="GO:0030261">
    <property type="term" value="P:chromosome condensation"/>
    <property type="evidence" value="ECO:0007669"/>
    <property type="project" value="UniProtKB-KW"/>
</dbReference>
<comment type="similarity">
    <text evidence="1 4">Belongs to the bacterial histone-like protein family.</text>
</comment>
<dbReference type="PANTHER" id="PTHR33175:SF3">
    <property type="entry name" value="DNA-BINDING PROTEIN HU-BETA"/>
    <property type="match status" value="1"/>
</dbReference>
<sequence length="185" mass="20589">MTRQEIIDTLQTAADLPDKTTAGKALDAILESMTEELASGGSVLIRGFGSFHVKIVAERQGRDFKTNQPIHIPAYRTVKFEPGVELRQFVIAGKSEAYAESAQTRLDALRASLDEWGKRTEGLGAGARDYYNANIGKFRNSYEEARYKLTLLRGSSGRAWTELKQGVDGALKELRTAFQRARDKF</sequence>
<dbReference type="PANTHER" id="PTHR33175">
    <property type="entry name" value="DNA-BINDING PROTEIN HU"/>
    <property type="match status" value="1"/>
</dbReference>
<protein>
    <submittedName>
        <fullName evidence="5">Histone family protein DNA-binding protein</fullName>
    </submittedName>
</protein>
<dbReference type="InterPro" id="IPR010992">
    <property type="entry name" value="IHF-like_DNA-bd_dom_sf"/>
</dbReference>
<proteinExistence type="inferred from homology"/>
<dbReference type="SMART" id="SM00411">
    <property type="entry name" value="BHL"/>
    <property type="match status" value="1"/>
</dbReference>
<dbReference type="GO" id="GO:0003677">
    <property type="term" value="F:DNA binding"/>
    <property type="evidence" value="ECO:0007669"/>
    <property type="project" value="UniProtKB-KW"/>
</dbReference>
<dbReference type="CDD" id="cd13831">
    <property type="entry name" value="HU"/>
    <property type="match status" value="1"/>
</dbReference>
<dbReference type="Pfam" id="PF00216">
    <property type="entry name" value="Bac_DNA_binding"/>
    <property type="match status" value="1"/>
</dbReference>
<dbReference type="RefSeq" id="WP_014261273.1">
    <property type="nucleotide sequence ID" value="NC_016629.1"/>
</dbReference>
<reference evidence="5 6" key="1">
    <citation type="journal article" date="2011" name="J. Bacteriol.">
        <title>Genome sequence of the mercury-methylating and pleomorphic Desulfovibrio africanus Strain Walvis Bay.</title>
        <authorList>
            <person name="Brown S.D."/>
            <person name="Wall J.D."/>
            <person name="Kucken A.M."/>
            <person name="Gilmour C.C."/>
            <person name="Podar M."/>
            <person name="Brandt C.C."/>
            <person name="Teshima H."/>
            <person name="Detter J.C."/>
            <person name="Han C.S."/>
            <person name="Land M.L."/>
            <person name="Lucas S."/>
            <person name="Han J."/>
            <person name="Pennacchio L."/>
            <person name="Nolan M."/>
            <person name="Pitluck S."/>
            <person name="Woyke T."/>
            <person name="Goodwin L."/>
            <person name="Palumbo A.V."/>
            <person name="Elias D.A."/>
        </authorList>
    </citation>
    <scope>NUCLEOTIDE SEQUENCE [LARGE SCALE GENOMIC DNA]</scope>
    <source>
        <strain evidence="5 6">Walvis Bay</strain>
    </source>
</reference>
<gene>
    <name evidence="5" type="ORF">Desaf_3366</name>
</gene>